<feature type="signal peptide" evidence="11">
    <location>
        <begin position="1"/>
        <end position="32"/>
    </location>
</feature>
<feature type="transmembrane region" description="Helical" evidence="10">
    <location>
        <begin position="166"/>
        <end position="187"/>
    </location>
</feature>
<accession>S0ET45</accession>
<feature type="transmembrane region" description="Helical" evidence="10">
    <location>
        <begin position="241"/>
        <end position="258"/>
    </location>
</feature>
<gene>
    <name evidence="13" type="ORF">CCALI_00383</name>
</gene>
<reference evidence="14" key="1">
    <citation type="submission" date="2013-03" db="EMBL/GenBank/DDBJ databases">
        <title>Genome sequence of Chthonomonas calidirosea, the first sequenced genome from the Armatimonadetes phylum (formally candidate division OP10).</title>
        <authorList>
            <person name="Lee K.C.Y."/>
            <person name="Morgan X.C."/>
            <person name="Dunfield P.F."/>
            <person name="Tamas I."/>
            <person name="Houghton K.M."/>
            <person name="Vyssotski M."/>
            <person name="Ryan J.L.J."/>
            <person name="Lagutin K."/>
            <person name="McDonald I.R."/>
            <person name="Stott M.B."/>
        </authorList>
    </citation>
    <scope>NUCLEOTIDE SEQUENCE [LARGE SCALE GENOMIC DNA]</scope>
    <source>
        <strain evidence="14">DSM 23976 / ICMP 18418 / T49</strain>
    </source>
</reference>
<keyword evidence="6 10" id="KW-1133">Transmembrane helix</keyword>
<evidence type="ECO:0000256" key="1">
    <source>
        <dbReference type="ARBA" id="ARBA00004651"/>
    </source>
</evidence>
<evidence type="ECO:0000256" key="5">
    <source>
        <dbReference type="ARBA" id="ARBA00022692"/>
    </source>
</evidence>
<name>S0ET45_CHTCT</name>
<organism evidence="13 14">
    <name type="scientific">Chthonomonas calidirosea (strain DSM 23976 / ICMP 18418 / T49)</name>
    <dbReference type="NCBI Taxonomy" id="1303518"/>
    <lineage>
        <taxon>Bacteria</taxon>
        <taxon>Bacillati</taxon>
        <taxon>Armatimonadota</taxon>
        <taxon>Chthonomonadia</taxon>
        <taxon>Chthonomonadales</taxon>
        <taxon>Chthonomonadaceae</taxon>
        <taxon>Chthonomonas</taxon>
    </lineage>
</organism>
<dbReference type="Proteomes" id="UP000014227">
    <property type="component" value="Chromosome I"/>
</dbReference>
<feature type="domain" description="Ammonium transporter AmtB-like" evidence="12">
    <location>
        <begin position="48"/>
        <end position="448"/>
    </location>
</feature>
<feature type="transmembrane region" description="Helical" evidence="10">
    <location>
        <begin position="301"/>
        <end position="319"/>
    </location>
</feature>
<dbReference type="STRING" id="454171.CP488_00773"/>
<dbReference type="FunFam" id="1.10.3430.10:FF:000007">
    <property type="entry name" value="Ammonium transporter"/>
    <property type="match status" value="1"/>
</dbReference>
<dbReference type="eggNOG" id="COG0004">
    <property type="taxonomic scope" value="Bacteria"/>
</dbReference>
<evidence type="ECO:0000256" key="2">
    <source>
        <dbReference type="ARBA" id="ARBA00005887"/>
    </source>
</evidence>
<keyword evidence="3 10" id="KW-0813">Transport</keyword>
<evidence type="ECO:0000256" key="4">
    <source>
        <dbReference type="ARBA" id="ARBA00022475"/>
    </source>
</evidence>
<keyword evidence="8 10" id="KW-0924">Ammonia transport</keyword>
<feature type="transmembrane region" description="Helical" evidence="10">
    <location>
        <begin position="80"/>
        <end position="100"/>
    </location>
</feature>
<proteinExistence type="inferred from homology"/>
<feature type="transmembrane region" description="Helical" evidence="10">
    <location>
        <begin position="399"/>
        <end position="418"/>
    </location>
</feature>
<keyword evidence="4" id="KW-1003">Cell membrane</keyword>
<dbReference type="GO" id="GO:0008519">
    <property type="term" value="F:ammonium channel activity"/>
    <property type="evidence" value="ECO:0007669"/>
    <property type="project" value="InterPro"/>
</dbReference>
<feature type="transmembrane region" description="Helical" evidence="10">
    <location>
        <begin position="199"/>
        <end position="221"/>
    </location>
</feature>
<keyword evidence="11" id="KW-0732">Signal</keyword>
<dbReference type="EMBL" id="HF951689">
    <property type="protein sequence ID" value="CCW34220.1"/>
    <property type="molecule type" value="Genomic_DNA"/>
</dbReference>
<evidence type="ECO:0000313" key="14">
    <source>
        <dbReference type="Proteomes" id="UP000014227"/>
    </source>
</evidence>
<feature type="transmembrane region" description="Helical" evidence="10">
    <location>
        <begin position="48"/>
        <end position="68"/>
    </location>
</feature>
<evidence type="ECO:0000256" key="11">
    <source>
        <dbReference type="SAM" id="SignalP"/>
    </source>
</evidence>
<dbReference type="InterPro" id="IPR001905">
    <property type="entry name" value="Ammonium_transpt"/>
</dbReference>
<dbReference type="Gene3D" id="1.10.3430.10">
    <property type="entry name" value="Ammonium transporter AmtB like domains"/>
    <property type="match status" value="1"/>
</dbReference>
<dbReference type="Pfam" id="PF00909">
    <property type="entry name" value="Ammonium_transp"/>
    <property type="match status" value="1"/>
</dbReference>
<feature type="chain" id="PRO_5004485727" description="Ammonium transporter" evidence="11">
    <location>
        <begin position="33"/>
        <end position="452"/>
    </location>
</feature>
<dbReference type="GO" id="GO:0005886">
    <property type="term" value="C:plasma membrane"/>
    <property type="evidence" value="ECO:0007669"/>
    <property type="project" value="UniProtKB-SubCell"/>
</dbReference>
<dbReference type="SUPFAM" id="SSF111352">
    <property type="entry name" value="Ammonium transporter"/>
    <property type="match status" value="1"/>
</dbReference>
<comment type="similarity">
    <text evidence="2 10">Belongs to the ammonia transporter channel (TC 1.A.11.2) family.</text>
</comment>
<dbReference type="InterPro" id="IPR029020">
    <property type="entry name" value="Ammonium/urea_transptr"/>
</dbReference>
<protein>
    <recommendedName>
        <fullName evidence="9 10">Ammonium transporter</fullName>
    </recommendedName>
</protein>
<evidence type="ECO:0000256" key="3">
    <source>
        <dbReference type="ARBA" id="ARBA00022448"/>
    </source>
</evidence>
<dbReference type="NCBIfam" id="TIGR00836">
    <property type="entry name" value="amt"/>
    <property type="match status" value="1"/>
</dbReference>
<evidence type="ECO:0000313" key="13">
    <source>
        <dbReference type="EMBL" id="CCW34220.1"/>
    </source>
</evidence>
<evidence type="ECO:0000256" key="10">
    <source>
        <dbReference type="RuleBase" id="RU362002"/>
    </source>
</evidence>
<dbReference type="PANTHER" id="PTHR43029">
    <property type="entry name" value="AMMONIUM TRANSPORTER MEP2"/>
    <property type="match status" value="1"/>
</dbReference>
<evidence type="ECO:0000256" key="6">
    <source>
        <dbReference type="ARBA" id="ARBA00022989"/>
    </source>
</evidence>
<dbReference type="OrthoDB" id="9814202at2"/>
<keyword evidence="5 10" id="KW-0812">Transmembrane</keyword>
<feature type="transmembrane region" description="Helical" evidence="10">
    <location>
        <begin position="354"/>
        <end position="379"/>
    </location>
</feature>
<comment type="subcellular location">
    <subcellularLocation>
        <location evidence="1 10">Cell membrane</location>
        <topology evidence="1 10">Multi-pass membrane protein</topology>
    </subcellularLocation>
</comment>
<evidence type="ECO:0000259" key="12">
    <source>
        <dbReference type="Pfam" id="PF00909"/>
    </source>
</evidence>
<dbReference type="KEGG" id="ccz:CCALI_00383"/>
<evidence type="ECO:0000256" key="7">
    <source>
        <dbReference type="ARBA" id="ARBA00023136"/>
    </source>
</evidence>
<keyword evidence="7 10" id="KW-0472">Membrane</keyword>
<sequence>MFHKFIKSNTQIALTAATTLLIILLANANACAQPPTPSSPAINTGDTAWMLVAAAFVMLMTPGLAFFYGGMVRSKNVLNMLMQSFVALGIVTFVWLLWGYSLAFAPGNPFIGSLQWFGLNHVGETPSPYYAPTVPHQVYMIYQLMFAIITPALISGAIAERMKFSTYVVFITLWSTFIYCPLAHWVWGHNGWLNSLGALDFAGGTVVHISSGVSALVLAIALGRRYTDTLHTGEEMRPHNLTMTLVGTALLWFGWFGFNAGSALASGGLASSAFVATHIAASIAGLTWILIEWSIYKKPTALGFATGAVAGLVAITPASGYVGPIPALLIGVGVAFISFYAIKLKHRFHYDDALDVFGVHGMGGIWGALATGLFASVLVNGSGSNGLFYGGGLTLFIKQTIAVASAVAYAAIGTWILTKILSATMGLRVNVEDENIGLDLTQHGESAYVMAE</sequence>
<dbReference type="HOGENOM" id="CLU_000445_33_0_0"/>
<dbReference type="PROSITE" id="PS01219">
    <property type="entry name" value="AMMONIUM_TRANSP"/>
    <property type="match status" value="1"/>
</dbReference>
<dbReference type="PANTHER" id="PTHR43029:SF10">
    <property type="entry name" value="AMMONIUM TRANSPORTER MEP2"/>
    <property type="match status" value="1"/>
</dbReference>
<dbReference type="InterPro" id="IPR024041">
    <property type="entry name" value="NH4_transpt_AmtB-like_dom"/>
</dbReference>
<feature type="transmembrane region" description="Helical" evidence="10">
    <location>
        <begin position="139"/>
        <end position="159"/>
    </location>
</feature>
<dbReference type="PATRIC" id="fig|1303518.3.peg.390"/>
<dbReference type="InterPro" id="IPR018047">
    <property type="entry name" value="Ammonium_transpt_CS"/>
</dbReference>
<keyword evidence="14" id="KW-1185">Reference proteome</keyword>
<feature type="transmembrane region" description="Helical" evidence="10">
    <location>
        <begin position="264"/>
        <end position="289"/>
    </location>
</feature>
<evidence type="ECO:0000256" key="9">
    <source>
        <dbReference type="ARBA" id="ARBA00050025"/>
    </source>
</evidence>
<dbReference type="AlphaFoldDB" id="S0ET45"/>
<dbReference type="InParanoid" id="S0ET45"/>
<dbReference type="FunCoup" id="S0ET45">
    <property type="interactions" value="371"/>
</dbReference>
<feature type="transmembrane region" description="Helical" evidence="10">
    <location>
        <begin position="325"/>
        <end position="342"/>
    </location>
</feature>
<dbReference type="RefSeq" id="WP_016481783.1">
    <property type="nucleotide sequence ID" value="NC_021487.1"/>
</dbReference>
<evidence type="ECO:0000256" key="8">
    <source>
        <dbReference type="ARBA" id="ARBA00023177"/>
    </source>
</evidence>